<protein>
    <recommendedName>
        <fullName evidence="6">phosphatidate cytidylyltransferase</fullName>
        <ecNumber evidence="6">2.7.7.41</ecNumber>
    </recommendedName>
    <alternativeName>
        <fullName evidence="16">CDP-diacylglycerol synthase</fullName>
    </alternativeName>
    <alternativeName>
        <fullName evidence="17">CDP-diglyceride pyrophosphorylase</fullName>
    </alternativeName>
    <alternativeName>
        <fullName evidence="18">CDP-diglyceride synthase</fullName>
    </alternativeName>
</protein>
<sequence length="65" mass="7684">MCLYCHLNYLISHDNMKLMCMDHKQEFGWTHVTLLIVVTQSHLIMQNVFEGLIWYVVGTGVYDHL</sequence>
<keyword evidence="14" id="KW-0594">Phospholipid biosynthesis</keyword>
<name>A0ABQ9FN48_TEGGR</name>
<evidence type="ECO:0000256" key="12">
    <source>
        <dbReference type="ARBA" id="ARBA00023098"/>
    </source>
</evidence>
<evidence type="ECO:0000313" key="20">
    <source>
        <dbReference type="Proteomes" id="UP001217089"/>
    </source>
</evidence>
<keyword evidence="15" id="KW-1208">Phospholipid metabolism</keyword>
<keyword evidence="7" id="KW-0444">Lipid biosynthesis</keyword>
<evidence type="ECO:0000313" key="19">
    <source>
        <dbReference type="EMBL" id="KAJ8318708.1"/>
    </source>
</evidence>
<keyword evidence="20" id="KW-1185">Reference proteome</keyword>
<gene>
    <name evidence="19" type="ORF">KUTeg_003799</name>
</gene>
<evidence type="ECO:0000256" key="9">
    <source>
        <dbReference type="ARBA" id="ARBA00022692"/>
    </source>
</evidence>
<comment type="pathway">
    <text evidence="4">Lipid metabolism.</text>
</comment>
<organism evidence="19 20">
    <name type="scientific">Tegillarca granosa</name>
    <name type="common">Malaysian cockle</name>
    <name type="synonym">Anadara granosa</name>
    <dbReference type="NCBI Taxonomy" id="220873"/>
    <lineage>
        <taxon>Eukaryota</taxon>
        <taxon>Metazoa</taxon>
        <taxon>Spiralia</taxon>
        <taxon>Lophotrochozoa</taxon>
        <taxon>Mollusca</taxon>
        <taxon>Bivalvia</taxon>
        <taxon>Autobranchia</taxon>
        <taxon>Pteriomorphia</taxon>
        <taxon>Arcoida</taxon>
        <taxon>Arcoidea</taxon>
        <taxon>Arcidae</taxon>
        <taxon>Tegillarca</taxon>
    </lineage>
</organism>
<dbReference type="PANTHER" id="PTHR13773:SF8">
    <property type="entry name" value="PHOSPHATIDATE CYTIDYLYLTRANSFERASE, PHOTORECEPTOR-SPECIFIC"/>
    <property type="match status" value="1"/>
</dbReference>
<evidence type="ECO:0000256" key="8">
    <source>
        <dbReference type="ARBA" id="ARBA00022679"/>
    </source>
</evidence>
<keyword evidence="10" id="KW-0548">Nucleotidyltransferase</keyword>
<keyword evidence="8" id="KW-0808">Transferase</keyword>
<evidence type="ECO:0000256" key="11">
    <source>
        <dbReference type="ARBA" id="ARBA00022989"/>
    </source>
</evidence>
<evidence type="ECO:0000256" key="13">
    <source>
        <dbReference type="ARBA" id="ARBA00023136"/>
    </source>
</evidence>
<evidence type="ECO:0000256" key="17">
    <source>
        <dbReference type="ARBA" id="ARBA00032396"/>
    </source>
</evidence>
<keyword evidence="9" id="KW-0812">Transmembrane</keyword>
<evidence type="ECO:0000256" key="6">
    <source>
        <dbReference type="ARBA" id="ARBA00012487"/>
    </source>
</evidence>
<dbReference type="EC" id="2.7.7.41" evidence="6"/>
<evidence type="ECO:0000256" key="10">
    <source>
        <dbReference type="ARBA" id="ARBA00022695"/>
    </source>
</evidence>
<dbReference type="Proteomes" id="UP001217089">
    <property type="component" value="Unassembled WGS sequence"/>
</dbReference>
<evidence type="ECO:0000256" key="18">
    <source>
        <dbReference type="ARBA" id="ARBA00033406"/>
    </source>
</evidence>
<comment type="similarity">
    <text evidence="5">Belongs to the CDS family.</text>
</comment>
<evidence type="ECO:0000256" key="5">
    <source>
        <dbReference type="ARBA" id="ARBA00010185"/>
    </source>
</evidence>
<dbReference type="EMBL" id="JARBDR010000214">
    <property type="protein sequence ID" value="KAJ8318708.1"/>
    <property type="molecule type" value="Genomic_DNA"/>
</dbReference>
<evidence type="ECO:0000256" key="15">
    <source>
        <dbReference type="ARBA" id="ARBA00023264"/>
    </source>
</evidence>
<keyword evidence="12" id="KW-0443">Lipid metabolism</keyword>
<evidence type="ECO:0000256" key="3">
    <source>
        <dbReference type="ARBA" id="ARBA00005119"/>
    </source>
</evidence>
<comment type="pathway">
    <text evidence="3">Phospholipid metabolism; CDP-diacylglycerol biosynthesis; CDP-diacylglycerol from sn-glycerol 3-phosphate: step 3/3.</text>
</comment>
<evidence type="ECO:0000256" key="14">
    <source>
        <dbReference type="ARBA" id="ARBA00023209"/>
    </source>
</evidence>
<comment type="catalytic activity">
    <reaction evidence="1">
        <text>a 1,2-diacyl-sn-glycero-3-phosphate + CTP + H(+) = a CDP-1,2-diacyl-sn-glycerol + diphosphate</text>
        <dbReference type="Rhea" id="RHEA:16229"/>
        <dbReference type="ChEBI" id="CHEBI:15378"/>
        <dbReference type="ChEBI" id="CHEBI:33019"/>
        <dbReference type="ChEBI" id="CHEBI:37563"/>
        <dbReference type="ChEBI" id="CHEBI:58332"/>
        <dbReference type="ChEBI" id="CHEBI:58608"/>
        <dbReference type="EC" id="2.7.7.41"/>
    </reaction>
</comment>
<evidence type="ECO:0000256" key="1">
    <source>
        <dbReference type="ARBA" id="ARBA00001698"/>
    </source>
</evidence>
<accession>A0ABQ9FN48</accession>
<keyword evidence="13" id="KW-0472">Membrane</keyword>
<evidence type="ECO:0000256" key="7">
    <source>
        <dbReference type="ARBA" id="ARBA00022516"/>
    </source>
</evidence>
<comment type="subcellular location">
    <subcellularLocation>
        <location evidence="2">Membrane</location>
        <topology evidence="2">Multi-pass membrane protein</topology>
    </subcellularLocation>
</comment>
<keyword evidence="11" id="KW-1133">Transmembrane helix</keyword>
<reference evidence="19 20" key="1">
    <citation type="submission" date="2022-12" db="EMBL/GenBank/DDBJ databases">
        <title>Chromosome-level genome of Tegillarca granosa.</title>
        <authorList>
            <person name="Kim J."/>
        </authorList>
    </citation>
    <scope>NUCLEOTIDE SEQUENCE [LARGE SCALE GENOMIC DNA]</scope>
    <source>
        <strain evidence="19">Teg-2019</strain>
        <tissue evidence="19">Adductor muscle</tissue>
    </source>
</reference>
<evidence type="ECO:0000256" key="2">
    <source>
        <dbReference type="ARBA" id="ARBA00004141"/>
    </source>
</evidence>
<proteinExistence type="inferred from homology"/>
<dbReference type="InterPro" id="IPR016720">
    <property type="entry name" value="PC_Trfase_euk"/>
</dbReference>
<comment type="caution">
    <text evidence="19">The sequence shown here is derived from an EMBL/GenBank/DDBJ whole genome shotgun (WGS) entry which is preliminary data.</text>
</comment>
<evidence type="ECO:0000256" key="4">
    <source>
        <dbReference type="ARBA" id="ARBA00005189"/>
    </source>
</evidence>
<dbReference type="PANTHER" id="PTHR13773">
    <property type="entry name" value="PHOSPHATIDATE CYTIDYLYLTRANSFERASE"/>
    <property type="match status" value="1"/>
</dbReference>
<evidence type="ECO:0000256" key="16">
    <source>
        <dbReference type="ARBA" id="ARBA00029893"/>
    </source>
</evidence>